<feature type="domain" description="F-box" evidence="1">
    <location>
        <begin position="1"/>
        <end position="48"/>
    </location>
</feature>
<protein>
    <submittedName>
        <fullName evidence="2">F-box protein</fullName>
    </submittedName>
</protein>
<evidence type="ECO:0000313" key="3">
    <source>
        <dbReference type="Proteomes" id="UP000233837"/>
    </source>
</evidence>
<dbReference type="NCBIfam" id="TIGR01640">
    <property type="entry name" value="F_box_assoc_1"/>
    <property type="match status" value="1"/>
</dbReference>
<dbReference type="Gene3D" id="1.20.1280.50">
    <property type="match status" value="1"/>
</dbReference>
<reference evidence="2 3" key="2">
    <citation type="journal article" date="2017" name="Nature">
        <title>The Apostasia genome and the evolution of orchids.</title>
        <authorList>
            <person name="Zhang G.Q."/>
            <person name="Liu K.W."/>
            <person name="Li Z."/>
            <person name="Lohaus R."/>
            <person name="Hsiao Y.Y."/>
            <person name="Niu S.C."/>
            <person name="Wang J.Y."/>
            <person name="Lin Y.C."/>
            <person name="Xu Q."/>
            <person name="Chen L.J."/>
            <person name="Yoshida K."/>
            <person name="Fujiwara S."/>
            <person name="Wang Z.W."/>
            <person name="Zhang Y.Q."/>
            <person name="Mitsuda N."/>
            <person name="Wang M."/>
            <person name="Liu G.H."/>
            <person name="Pecoraro L."/>
            <person name="Huang H.X."/>
            <person name="Xiao X.J."/>
            <person name="Lin M."/>
            <person name="Wu X.Y."/>
            <person name="Wu W.L."/>
            <person name="Chen Y.Y."/>
            <person name="Chang S.B."/>
            <person name="Sakamoto S."/>
            <person name="Ohme-Takagi M."/>
            <person name="Yagi M."/>
            <person name="Zeng S.J."/>
            <person name="Shen C.Y."/>
            <person name="Yeh C.M."/>
            <person name="Luo Y.B."/>
            <person name="Tsai W.C."/>
            <person name="Van de Peer Y."/>
            <person name="Liu Z.J."/>
        </authorList>
    </citation>
    <scope>NUCLEOTIDE SEQUENCE [LARGE SCALE GENOMIC DNA]</scope>
    <source>
        <tissue evidence="2">The whole plant</tissue>
    </source>
</reference>
<reference evidence="2 3" key="1">
    <citation type="journal article" date="2016" name="Sci. Rep.">
        <title>The Dendrobium catenatum Lindl. genome sequence provides insights into polysaccharide synthase, floral development and adaptive evolution.</title>
        <authorList>
            <person name="Zhang G.Q."/>
            <person name="Xu Q."/>
            <person name="Bian C."/>
            <person name="Tsai W.C."/>
            <person name="Yeh C.M."/>
            <person name="Liu K.W."/>
            <person name="Yoshida K."/>
            <person name="Zhang L.S."/>
            <person name="Chang S.B."/>
            <person name="Chen F."/>
            <person name="Shi Y."/>
            <person name="Su Y.Y."/>
            <person name="Zhang Y.Q."/>
            <person name="Chen L.J."/>
            <person name="Yin Y."/>
            <person name="Lin M."/>
            <person name="Huang H."/>
            <person name="Deng H."/>
            <person name="Wang Z.W."/>
            <person name="Zhu S.L."/>
            <person name="Zhao X."/>
            <person name="Deng C."/>
            <person name="Niu S.C."/>
            <person name="Huang J."/>
            <person name="Wang M."/>
            <person name="Liu G.H."/>
            <person name="Yang H.J."/>
            <person name="Xiao X.J."/>
            <person name="Hsiao Y.Y."/>
            <person name="Wu W.L."/>
            <person name="Chen Y.Y."/>
            <person name="Mitsuda N."/>
            <person name="Ohme-Takagi M."/>
            <person name="Luo Y.B."/>
            <person name="Van de Peer Y."/>
            <person name="Liu Z.J."/>
        </authorList>
    </citation>
    <scope>NUCLEOTIDE SEQUENCE [LARGE SCALE GENOMIC DNA]</scope>
    <source>
        <tissue evidence="2">The whole plant</tissue>
    </source>
</reference>
<dbReference type="OrthoDB" id="657759at2759"/>
<dbReference type="Proteomes" id="UP000233837">
    <property type="component" value="Unassembled WGS sequence"/>
</dbReference>
<dbReference type="SMART" id="SM00256">
    <property type="entry name" value="FBOX"/>
    <property type="match status" value="1"/>
</dbReference>
<dbReference type="SUPFAM" id="SSF81383">
    <property type="entry name" value="F-box domain"/>
    <property type="match status" value="1"/>
</dbReference>
<proteinExistence type="predicted"/>
<dbReference type="AlphaFoldDB" id="A0A2I0XG73"/>
<keyword evidence="3" id="KW-1185">Reference proteome</keyword>
<dbReference type="InterPro" id="IPR050796">
    <property type="entry name" value="SCF_F-box_component"/>
</dbReference>
<dbReference type="PROSITE" id="PS50181">
    <property type="entry name" value="FBOX"/>
    <property type="match status" value="1"/>
</dbReference>
<organism evidence="2 3">
    <name type="scientific">Dendrobium catenatum</name>
    <dbReference type="NCBI Taxonomy" id="906689"/>
    <lineage>
        <taxon>Eukaryota</taxon>
        <taxon>Viridiplantae</taxon>
        <taxon>Streptophyta</taxon>
        <taxon>Embryophyta</taxon>
        <taxon>Tracheophyta</taxon>
        <taxon>Spermatophyta</taxon>
        <taxon>Magnoliopsida</taxon>
        <taxon>Liliopsida</taxon>
        <taxon>Asparagales</taxon>
        <taxon>Orchidaceae</taxon>
        <taxon>Epidendroideae</taxon>
        <taxon>Malaxideae</taxon>
        <taxon>Dendrobiinae</taxon>
        <taxon>Dendrobium</taxon>
    </lineage>
</organism>
<dbReference type="Pfam" id="PF08268">
    <property type="entry name" value="FBA_3"/>
    <property type="match status" value="1"/>
</dbReference>
<dbReference type="InterPro" id="IPR001810">
    <property type="entry name" value="F-box_dom"/>
</dbReference>
<name>A0A2I0XG73_9ASPA</name>
<dbReference type="InterPro" id="IPR013187">
    <property type="entry name" value="F-box-assoc_dom_typ3"/>
</dbReference>
<evidence type="ECO:0000313" key="2">
    <source>
        <dbReference type="EMBL" id="PKU86908.1"/>
    </source>
</evidence>
<sequence length="378" mass="44323">MEINNLPLDIVVEILRRLSFKDIMKCRCICKCWQALFSNPKFLQYRRQLRLEVQSTSNYKQSCYPIRLLTCNNYNDRCITHITKDGKAHLHLYTFNNINSEGLGNLKLAHLNKRELQINIEVVSSSFLKLVLLYDLYTEFLCLHNPSTDEFMTLPKNYDQKDFWILCVGLGRVESTQEYKVIRVVEYCRGVVCEVFTLGSDYQWREVADPPIHISSISSIYVLNGMYMFDQEFGIVRFDIEAENWMKIPPPDDYLEYISYWTIREVDGLVCMTGINSENISMWVLKDYEKGVWALEKRINIDYNFRKILNGDVQGETFIYPLSFDYGDDKMLLMCAEPYIMKLLSYDPITLHVEELPNPYSASIIAATFFTESFESLL</sequence>
<accession>A0A2I0XG73</accession>
<dbReference type="InterPro" id="IPR017451">
    <property type="entry name" value="F-box-assoc_interact_dom"/>
</dbReference>
<dbReference type="PANTHER" id="PTHR31672:SF13">
    <property type="entry name" value="F-BOX PROTEIN CPR30-LIKE"/>
    <property type="match status" value="1"/>
</dbReference>
<evidence type="ECO:0000259" key="1">
    <source>
        <dbReference type="PROSITE" id="PS50181"/>
    </source>
</evidence>
<dbReference type="InterPro" id="IPR036047">
    <property type="entry name" value="F-box-like_dom_sf"/>
</dbReference>
<gene>
    <name evidence="2" type="ORF">MA16_Dca026659</name>
</gene>
<dbReference type="PANTHER" id="PTHR31672">
    <property type="entry name" value="BNACNNG10540D PROTEIN"/>
    <property type="match status" value="1"/>
</dbReference>
<dbReference type="Pfam" id="PF00646">
    <property type="entry name" value="F-box"/>
    <property type="match status" value="1"/>
</dbReference>
<dbReference type="EMBL" id="KZ501904">
    <property type="protein sequence ID" value="PKU86908.1"/>
    <property type="molecule type" value="Genomic_DNA"/>
</dbReference>